<keyword evidence="2" id="KW-1133">Transmembrane helix</keyword>
<accession>A0A0G0EWY7</accession>
<evidence type="ECO:0000313" key="3">
    <source>
        <dbReference type="EMBL" id="KKQ10007.1"/>
    </source>
</evidence>
<feature type="compositionally biased region" description="Polar residues" evidence="1">
    <location>
        <begin position="71"/>
        <end position="99"/>
    </location>
</feature>
<sequence>MVVSVKGKGKSVKGKGMSHSCRIGVFVLEFAIMDDQRKTLIVTGAVVLIILALIISLIFFLTRFISSRRQSASPTPTVAPSGQTPGETASPAPGNTSAPVPNAKSYKGVGFELAYPNNWGLLTCNNSVNFEFDPEKSQDMLKVNCDRAVKPITVLVSDNLSCQGDNIKLGNNSVVRIVEGTKGAEADYRWCVINPNGVDLDITQRVSNSGRPSSSRQDFAVQIEQVISSVNFSR</sequence>
<feature type="region of interest" description="Disordered" evidence="1">
    <location>
        <begin position="71"/>
        <end position="101"/>
    </location>
</feature>
<dbReference type="AlphaFoldDB" id="A0A0G0EWY7"/>
<evidence type="ECO:0000256" key="1">
    <source>
        <dbReference type="SAM" id="MobiDB-lite"/>
    </source>
</evidence>
<keyword evidence="2" id="KW-0812">Transmembrane</keyword>
<reference evidence="3 4" key="1">
    <citation type="journal article" date="2015" name="Nature">
        <title>rRNA introns, odd ribosomes, and small enigmatic genomes across a large radiation of phyla.</title>
        <authorList>
            <person name="Brown C.T."/>
            <person name="Hug L.A."/>
            <person name="Thomas B.C."/>
            <person name="Sharon I."/>
            <person name="Castelle C.J."/>
            <person name="Singh A."/>
            <person name="Wilkins M.J."/>
            <person name="Williams K.H."/>
            <person name="Banfield J.F."/>
        </authorList>
    </citation>
    <scope>NUCLEOTIDE SEQUENCE [LARGE SCALE GENOMIC DNA]</scope>
</reference>
<comment type="caution">
    <text evidence="3">The sequence shown here is derived from an EMBL/GenBank/DDBJ whole genome shotgun (WGS) entry which is preliminary data.</text>
</comment>
<dbReference type="Proteomes" id="UP000034492">
    <property type="component" value="Unassembled WGS sequence"/>
</dbReference>
<protein>
    <submittedName>
        <fullName evidence="3">Uncharacterized protein</fullName>
    </submittedName>
</protein>
<organism evidence="3 4">
    <name type="scientific">Candidatus Daviesbacteria bacterium GW2011_GWB1_36_5</name>
    <dbReference type="NCBI Taxonomy" id="1618426"/>
    <lineage>
        <taxon>Bacteria</taxon>
        <taxon>Candidatus Daviesiibacteriota</taxon>
    </lineage>
</organism>
<evidence type="ECO:0000313" key="4">
    <source>
        <dbReference type="Proteomes" id="UP000034492"/>
    </source>
</evidence>
<keyword evidence="2" id="KW-0472">Membrane</keyword>
<dbReference type="EMBL" id="LBSA01000009">
    <property type="protein sequence ID" value="KKQ10007.1"/>
    <property type="molecule type" value="Genomic_DNA"/>
</dbReference>
<proteinExistence type="predicted"/>
<name>A0A0G0EWY7_9BACT</name>
<gene>
    <name evidence="3" type="ORF">US19_C0009G0009</name>
</gene>
<feature type="transmembrane region" description="Helical" evidence="2">
    <location>
        <begin position="40"/>
        <end position="61"/>
    </location>
</feature>
<evidence type="ECO:0000256" key="2">
    <source>
        <dbReference type="SAM" id="Phobius"/>
    </source>
</evidence>